<name>A0A376G6P4_9FLAO</name>
<dbReference type="RefSeq" id="WP_114999566.1">
    <property type="nucleotide sequence ID" value="NZ_UFXS01000001.1"/>
</dbReference>
<organism evidence="1 2">
    <name type="scientific">Empedobacter falsenii</name>
    <dbReference type="NCBI Taxonomy" id="343874"/>
    <lineage>
        <taxon>Bacteria</taxon>
        <taxon>Pseudomonadati</taxon>
        <taxon>Bacteroidota</taxon>
        <taxon>Flavobacteriia</taxon>
        <taxon>Flavobacteriales</taxon>
        <taxon>Weeksellaceae</taxon>
        <taxon>Empedobacter</taxon>
    </lineage>
</organism>
<dbReference type="STRING" id="343874.GCA_000805695_02863"/>
<reference evidence="1 2" key="1">
    <citation type="submission" date="2018-06" db="EMBL/GenBank/DDBJ databases">
        <authorList>
            <consortium name="Pathogen Informatics"/>
            <person name="Doyle S."/>
        </authorList>
    </citation>
    <scope>NUCLEOTIDE SEQUENCE [LARGE SCALE GENOMIC DNA]</scope>
    <source>
        <strain evidence="1 2">NCTC13456</strain>
    </source>
</reference>
<sequence>MNQIRITKDNISLFPKYEKLLHDNKIKFDSLGRLRYLHGAPIGDLIQIKIDQNRKPIFQEISDKWFDPESEKAKKFVWL</sequence>
<dbReference type="Proteomes" id="UP000254737">
    <property type="component" value="Unassembled WGS sequence"/>
</dbReference>
<dbReference type="EMBL" id="UFXS01000001">
    <property type="protein sequence ID" value="STD55152.1"/>
    <property type="molecule type" value="Genomic_DNA"/>
</dbReference>
<evidence type="ECO:0000313" key="2">
    <source>
        <dbReference type="Proteomes" id="UP000254737"/>
    </source>
</evidence>
<protein>
    <submittedName>
        <fullName evidence="1">Uncharacterized protein</fullName>
    </submittedName>
</protein>
<gene>
    <name evidence="1" type="ORF">NCTC13456_01387</name>
</gene>
<evidence type="ECO:0000313" key="1">
    <source>
        <dbReference type="EMBL" id="STD55152.1"/>
    </source>
</evidence>
<proteinExistence type="predicted"/>
<dbReference type="AlphaFoldDB" id="A0A376G6P4"/>
<accession>A0A376G6P4</accession>